<proteinExistence type="predicted"/>
<feature type="modified residue" description="4-aspartylphosphate" evidence="1">
    <location>
        <position position="57"/>
    </location>
</feature>
<dbReference type="PROSITE" id="PS50110">
    <property type="entry name" value="RESPONSE_REGULATORY"/>
    <property type="match status" value="1"/>
</dbReference>
<organism evidence="3">
    <name type="scientific">Roseihalotalea indica</name>
    <dbReference type="NCBI Taxonomy" id="2867963"/>
    <lineage>
        <taxon>Bacteria</taxon>
        <taxon>Pseudomonadati</taxon>
        <taxon>Bacteroidota</taxon>
        <taxon>Cytophagia</taxon>
        <taxon>Cytophagales</taxon>
        <taxon>Catalimonadaceae</taxon>
        <taxon>Roseihalotalea</taxon>
    </lineage>
</organism>
<name>A0AA49GLK4_9BACT</name>
<dbReference type="InterPro" id="IPR011006">
    <property type="entry name" value="CheY-like_superfamily"/>
</dbReference>
<gene>
    <name evidence="3" type="ORF">K4G66_00040</name>
</gene>
<dbReference type="InterPro" id="IPR052893">
    <property type="entry name" value="TCS_response_regulator"/>
</dbReference>
<dbReference type="AlphaFoldDB" id="A0AA49GLK4"/>
<accession>A0AA49GLK4</accession>
<evidence type="ECO:0000256" key="1">
    <source>
        <dbReference type="PROSITE-ProRule" id="PRU00169"/>
    </source>
</evidence>
<reference evidence="3" key="1">
    <citation type="journal article" date="2023" name="Comput. Struct. Biotechnol. J.">
        <title>Discovery of a novel marine Bacteroidetes with a rich repertoire of carbohydrate-active enzymes.</title>
        <authorList>
            <person name="Chen B."/>
            <person name="Liu G."/>
            <person name="Chen Q."/>
            <person name="Wang H."/>
            <person name="Liu L."/>
            <person name="Tang K."/>
        </authorList>
    </citation>
    <scope>NUCLEOTIDE SEQUENCE</scope>
    <source>
        <strain evidence="3">TK19036</strain>
    </source>
</reference>
<dbReference type="InterPro" id="IPR001789">
    <property type="entry name" value="Sig_transdc_resp-reg_receiver"/>
</dbReference>
<dbReference type="Pfam" id="PF00072">
    <property type="entry name" value="Response_reg"/>
    <property type="match status" value="1"/>
</dbReference>
<dbReference type="PANTHER" id="PTHR44520">
    <property type="entry name" value="RESPONSE REGULATOR RCP1-RELATED"/>
    <property type="match status" value="1"/>
</dbReference>
<keyword evidence="1" id="KW-0597">Phosphoprotein</keyword>
<feature type="domain" description="Response regulatory" evidence="2">
    <location>
        <begin position="1"/>
        <end position="126"/>
    </location>
</feature>
<sequence>MLIDDDEITNFINEQLISEMGITQEILIAKNGKEGITLVEDRCKIRNHNCPQLILLDINMPVMNGFEFLEQYQQLDLPSSQSIILIMLTSSDNKKDIERIKLSNVIDYLSKPLTVEKLTSVMNKHFGT</sequence>
<dbReference type="GO" id="GO:0000160">
    <property type="term" value="P:phosphorelay signal transduction system"/>
    <property type="evidence" value="ECO:0007669"/>
    <property type="project" value="InterPro"/>
</dbReference>
<protein>
    <submittedName>
        <fullName evidence="3">Response regulator</fullName>
    </submittedName>
</protein>
<evidence type="ECO:0000313" key="3">
    <source>
        <dbReference type="EMBL" id="WKN37100.1"/>
    </source>
</evidence>
<reference evidence="3" key="2">
    <citation type="journal article" date="2024" name="Antonie Van Leeuwenhoek">
        <title>Roseihalotalea indica gen. nov., sp. nov., a halophilic Bacteroidetes from mesopelagic Southwest Indian Ocean with higher carbohydrate metabolic potential.</title>
        <authorList>
            <person name="Chen B."/>
            <person name="Zhang M."/>
            <person name="Lin D."/>
            <person name="Ye J."/>
            <person name="Tang K."/>
        </authorList>
    </citation>
    <scope>NUCLEOTIDE SEQUENCE</scope>
    <source>
        <strain evidence="3">TK19036</strain>
    </source>
</reference>
<dbReference type="SMART" id="SM00448">
    <property type="entry name" value="REC"/>
    <property type="match status" value="1"/>
</dbReference>
<dbReference type="PANTHER" id="PTHR44520:SF2">
    <property type="entry name" value="RESPONSE REGULATOR RCP1"/>
    <property type="match status" value="1"/>
</dbReference>
<dbReference type="Gene3D" id="3.40.50.2300">
    <property type="match status" value="1"/>
</dbReference>
<dbReference type="EMBL" id="CP120682">
    <property type="protein sequence ID" value="WKN37100.1"/>
    <property type="molecule type" value="Genomic_DNA"/>
</dbReference>
<evidence type="ECO:0000259" key="2">
    <source>
        <dbReference type="PROSITE" id="PS50110"/>
    </source>
</evidence>
<dbReference type="SUPFAM" id="SSF52172">
    <property type="entry name" value="CheY-like"/>
    <property type="match status" value="1"/>
</dbReference>